<organism evidence="7 8">
    <name type="scientific">Leptospira weilii str. 2006001855</name>
    <dbReference type="NCBI Taxonomy" id="996804"/>
    <lineage>
        <taxon>Bacteria</taxon>
        <taxon>Pseudomonadati</taxon>
        <taxon>Spirochaetota</taxon>
        <taxon>Spirochaetia</taxon>
        <taxon>Leptospirales</taxon>
        <taxon>Leptospiraceae</taxon>
        <taxon>Leptospira</taxon>
    </lineage>
</organism>
<comment type="caution">
    <text evidence="7">The sequence shown here is derived from an EMBL/GenBank/DDBJ whole genome shotgun (WGS) entry which is preliminary data.</text>
</comment>
<name>M6FDF4_9LEPT</name>
<proteinExistence type="predicted"/>
<evidence type="ECO:0000256" key="5">
    <source>
        <dbReference type="ARBA" id="ARBA00023136"/>
    </source>
</evidence>
<gene>
    <name evidence="7" type="ORF">LEP1GSC038_2094</name>
</gene>
<dbReference type="PIRSF" id="PIRSF006060">
    <property type="entry name" value="AA_transporter"/>
    <property type="match status" value="1"/>
</dbReference>
<accession>M6FDF4</accession>
<evidence type="ECO:0000256" key="2">
    <source>
        <dbReference type="ARBA" id="ARBA00022475"/>
    </source>
</evidence>
<dbReference type="PANTHER" id="PTHR42770:SF7">
    <property type="entry name" value="MEMBRANE PROTEIN"/>
    <property type="match status" value="1"/>
</dbReference>
<evidence type="ECO:0000256" key="4">
    <source>
        <dbReference type="ARBA" id="ARBA00022989"/>
    </source>
</evidence>
<evidence type="ECO:0000256" key="1">
    <source>
        <dbReference type="ARBA" id="ARBA00004651"/>
    </source>
</evidence>
<feature type="transmembrane region" description="Helical" evidence="6">
    <location>
        <begin position="146"/>
        <end position="165"/>
    </location>
</feature>
<evidence type="ECO:0000313" key="8">
    <source>
        <dbReference type="Proteomes" id="UP000012101"/>
    </source>
</evidence>
<evidence type="ECO:0000256" key="6">
    <source>
        <dbReference type="SAM" id="Phobius"/>
    </source>
</evidence>
<dbReference type="InterPro" id="IPR050367">
    <property type="entry name" value="APC_superfamily"/>
</dbReference>
<keyword evidence="5 6" id="KW-0472">Membrane</keyword>
<dbReference type="EMBL" id="AFJM02000069">
    <property type="protein sequence ID" value="EMM70813.1"/>
    <property type="molecule type" value="Genomic_DNA"/>
</dbReference>
<feature type="transmembrane region" description="Helical" evidence="6">
    <location>
        <begin position="7"/>
        <end position="31"/>
    </location>
</feature>
<reference evidence="7 8" key="1">
    <citation type="submission" date="2013-01" db="EMBL/GenBank/DDBJ databases">
        <authorList>
            <person name="Harkins D.M."/>
            <person name="Durkin A.S."/>
            <person name="Brinkac L.M."/>
            <person name="Haft D.H."/>
            <person name="Selengut J.D."/>
            <person name="Sanka R."/>
            <person name="DePew J."/>
            <person name="Purushe J."/>
            <person name="Hospenthal D.R."/>
            <person name="Murray C.K."/>
            <person name="Pimentel G."/>
            <person name="Wasfy M."/>
            <person name="Vinetz J.M."/>
            <person name="Sutton G.G."/>
            <person name="Nierman W.C."/>
            <person name="Fouts D.E."/>
        </authorList>
    </citation>
    <scope>NUCLEOTIDE SEQUENCE [LARGE SCALE GENOMIC DNA]</scope>
    <source>
        <strain evidence="7 8">2006001855</strain>
    </source>
</reference>
<feature type="transmembrane region" description="Helical" evidence="6">
    <location>
        <begin position="82"/>
        <end position="105"/>
    </location>
</feature>
<feature type="transmembrane region" description="Helical" evidence="6">
    <location>
        <begin position="312"/>
        <end position="337"/>
    </location>
</feature>
<evidence type="ECO:0000313" key="7">
    <source>
        <dbReference type="EMBL" id="EMM70813.1"/>
    </source>
</evidence>
<dbReference type="InterPro" id="IPR002293">
    <property type="entry name" value="AA/rel_permease1"/>
</dbReference>
<keyword evidence="4 6" id="KW-1133">Transmembrane helix</keyword>
<dbReference type="Pfam" id="PF13520">
    <property type="entry name" value="AA_permease_2"/>
    <property type="match status" value="1"/>
</dbReference>
<feature type="transmembrane region" description="Helical" evidence="6">
    <location>
        <begin position="185"/>
        <end position="206"/>
    </location>
</feature>
<dbReference type="Gene3D" id="1.20.1740.10">
    <property type="entry name" value="Amino acid/polyamine transporter I"/>
    <property type="match status" value="1"/>
</dbReference>
<feature type="transmembrane region" description="Helical" evidence="6">
    <location>
        <begin position="343"/>
        <end position="365"/>
    </location>
</feature>
<protein>
    <submittedName>
        <fullName evidence="7">Amino acid permease</fullName>
    </submittedName>
</protein>
<keyword evidence="3 6" id="KW-0812">Transmembrane</keyword>
<evidence type="ECO:0000256" key="3">
    <source>
        <dbReference type="ARBA" id="ARBA00022692"/>
    </source>
</evidence>
<comment type="subcellular location">
    <subcellularLocation>
        <location evidence="1">Cell membrane</location>
        <topology evidence="1">Multi-pass membrane protein</topology>
    </subcellularLocation>
</comment>
<dbReference type="PANTHER" id="PTHR42770">
    <property type="entry name" value="AMINO ACID TRANSPORTER-RELATED"/>
    <property type="match status" value="1"/>
</dbReference>
<dbReference type="Proteomes" id="UP000012101">
    <property type="component" value="Unassembled WGS sequence"/>
</dbReference>
<feature type="transmembrane region" description="Helical" evidence="6">
    <location>
        <begin position="409"/>
        <end position="430"/>
    </location>
</feature>
<sequence>MKDLKELFEYIAISAGMALAASCFSLVSSMFLVSNGIFIVISIFLGGGFCIIIASSIGELASLFPSSPGIAMYFRKAFGQRISLMLIFLYLALVAVLAGVESFIFSTVISSSFDTNISPYIFSVSILFFILLANSFGLEFSTKIQTFAMILLTLGIIVISILSILQKPVIPLLQKGLSDDFSEMFINLPITIGLSIFLFIGFEWVTPLGKSPSSYKKLIPYSMSITIILLTILYGIFTFALTLNFDQKDISNNLNPQLMLAYALYSSSGKYFVLVLTLFAMATSFNAGLMSSSRLIYGLSREGSLPKLFSKISVTGAPIGALFTIGVIAIVFSIVISVYKVQIYALSIGAAIECIIYGFLIFALLRIKTIKSDQPEFQSPFPKWLQYFIGILMPTLGITALFVDQNLKYFPALIFSVLLIISIILAQLLYKRNDNNNNNSGIKA</sequence>
<dbReference type="GO" id="GO:0005886">
    <property type="term" value="C:plasma membrane"/>
    <property type="evidence" value="ECO:0007669"/>
    <property type="project" value="UniProtKB-SubCell"/>
</dbReference>
<feature type="transmembrane region" description="Helical" evidence="6">
    <location>
        <begin position="218"/>
        <end position="241"/>
    </location>
</feature>
<dbReference type="PROSITE" id="PS51257">
    <property type="entry name" value="PROKAR_LIPOPROTEIN"/>
    <property type="match status" value="1"/>
</dbReference>
<dbReference type="AlphaFoldDB" id="M6FDF4"/>
<dbReference type="GO" id="GO:0022857">
    <property type="term" value="F:transmembrane transporter activity"/>
    <property type="evidence" value="ECO:0007669"/>
    <property type="project" value="InterPro"/>
</dbReference>
<feature type="transmembrane region" description="Helical" evidence="6">
    <location>
        <begin position="385"/>
        <end position="403"/>
    </location>
</feature>
<feature type="transmembrane region" description="Helical" evidence="6">
    <location>
        <begin position="117"/>
        <end position="134"/>
    </location>
</feature>
<feature type="transmembrane region" description="Helical" evidence="6">
    <location>
        <begin position="37"/>
        <end position="61"/>
    </location>
</feature>
<keyword evidence="2" id="KW-1003">Cell membrane</keyword>